<dbReference type="SUPFAM" id="SSF53649">
    <property type="entry name" value="Alkaline phosphatase-like"/>
    <property type="match status" value="1"/>
</dbReference>
<dbReference type="InterPro" id="IPR017850">
    <property type="entry name" value="Alkaline_phosphatase_core_sf"/>
</dbReference>
<keyword evidence="2" id="KW-0732">Signal</keyword>
<dbReference type="GO" id="GO:0016788">
    <property type="term" value="F:hydrolase activity, acting on ester bonds"/>
    <property type="evidence" value="ECO:0007669"/>
    <property type="project" value="InterPro"/>
</dbReference>
<dbReference type="AlphaFoldDB" id="A0A843YXN6"/>
<proteinExistence type="predicted"/>
<feature type="signal peptide" evidence="2">
    <location>
        <begin position="1"/>
        <end position="23"/>
    </location>
</feature>
<sequence length="425" mass="44670">MFKITPKKAMSAFFLFLVTTILAACSGGSGSGTAATPSASGATNFSVAATTQSIRHVFVITLENENYATTFGAASKAPYLSQTLTKQGAQLTQYYGTGHVSLDNYIAMISGQPATNQTASDCQIYQDFAQTGTTADGLPQGSGCVFPAAVKTLPDQLTAAGYTWKGYMGDMGNDPTRESVTCGHPTLNTQDKTQIAEAPSTAVPLGDQYATRHNPFMYFHSIIDSAGCAQNVVNLNALQQDLKAVNTTANLTFITPSLCDDGHDSPCVDGRPGGLVSADAFLQKWVPIITASPAYKQDGLLIINFDESSYASITVNPTTHAYSVAFTGTACCNQQPGPNLSVRPITEALAPGYSITYGNFGGDNTGAVLLSQFIKPGTVSSTPYNHYSLLKSIEDIFQLGYLGYAGQTGLVGFGSDIYTAPASHS</sequence>
<protein>
    <submittedName>
        <fullName evidence="3">Phosphoesterase</fullName>
    </submittedName>
</protein>
<dbReference type="PROSITE" id="PS51257">
    <property type="entry name" value="PROKAR_LIPOPROTEIN"/>
    <property type="match status" value="1"/>
</dbReference>
<dbReference type="OrthoDB" id="9770871at2"/>
<dbReference type="Gene3D" id="3.40.720.10">
    <property type="entry name" value="Alkaline Phosphatase, subunit A"/>
    <property type="match status" value="1"/>
</dbReference>
<dbReference type="PANTHER" id="PTHR31956:SF8">
    <property type="entry name" value="ACID PHOSPHATASE PHOA (AFU_ORTHOLOGUE AFUA_1G03570)"/>
    <property type="match status" value="1"/>
</dbReference>
<feature type="chain" id="PRO_5032645777" evidence="2">
    <location>
        <begin position="24"/>
        <end position="425"/>
    </location>
</feature>
<gene>
    <name evidence="3" type="ORF">GEV47_17745</name>
</gene>
<accession>A0A843YXN6</accession>
<keyword evidence="1" id="KW-0378">Hydrolase</keyword>
<dbReference type="Proteomes" id="UP000451565">
    <property type="component" value="Unassembled WGS sequence"/>
</dbReference>
<dbReference type="PANTHER" id="PTHR31956">
    <property type="entry name" value="NON-SPECIFIC PHOSPHOLIPASE C4-RELATED"/>
    <property type="match status" value="1"/>
</dbReference>
<name>A0A843YXN6_9BURK</name>
<evidence type="ECO:0000256" key="1">
    <source>
        <dbReference type="ARBA" id="ARBA00022801"/>
    </source>
</evidence>
<evidence type="ECO:0000313" key="4">
    <source>
        <dbReference type="Proteomes" id="UP000451565"/>
    </source>
</evidence>
<evidence type="ECO:0000313" key="3">
    <source>
        <dbReference type="EMBL" id="MQR02523.1"/>
    </source>
</evidence>
<reference evidence="3 4" key="1">
    <citation type="submission" date="2019-10" db="EMBL/GenBank/DDBJ databases">
        <title>Glaciimonas soli sp. nov., a psychrophilic bacterium isolated from the forest soil of a high elevation mountain in Taiwan.</title>
        <authorList>
            <person name="Wang L.-T."/>
            <person name="Shieh W.Y."/>
        </authorList>
    </citation>
    <scope>NUCLEOTIDE SEQUENCE [LARGE SCALE GENOMIC DNA]</scope>
    <source>
        <strain evidence="3 4">GS1</strain>
    </source>
</reference>
<organism evidence="3 4">
    <name type="scientific">Glaciimonas soli</name>
    <dbReference type="NCBI Taxonomy" id="2590999"/>
    <lineage>
        <taxon>Bacteria</taxon>
        <taxon>Pseudomonadati</taxon>
        <taxon>Pseudomonadota</taxon>
        <taxon>Betaproteobacteria</taxon>
        <taxon>Burkholderiales</taxon>
        <taxon>Oxalobacteraceae</taxon>
        <taxon>Glaciimonas</taxon>
    </lineage>
</organism>
<dbReference type="InterPro" id="IPR007312">
    <property type="entry name" value="Phosphoesterase"/>
</dbReference>
<dbReference type="GO" id="GO:0009395">
    <property type="term" value="P:phospholipid catabolic process"/>
    <property type="evidence" value="ECO:0007669"/>
    <property type="project" value="TreeGrafter"/>
</dbReference>
<keyword evidence="4" id="KW-1185">Reference proteome</keyword>
<dbReference type="Pfam" id="PF04185">
    <property type="entry name" value="Phosphoesterase"/>
    <property type="match status" value="1"/>
</dbReference>
<dbReference type="RefSeq" id="WP_153236136.1">
    <property type="nucleotide sequence ID" value="NZ_WINI01000009.1"/>
</dbReference>
<dbReference type="EMBL" id="WINI01000009">
    <property type="protein sequence ID" value="MQR02523.1"/>
    <property type="molecule type" value="Genomic_DNA"/>
</dbReference>
<evidence type="ECO:0000256" key="2">
    <source>
        <dbReference type="SAM" id="SignalP"/>
    </source>
</evidence>
<comment type="caution">
    <text evidence="3">The sequence shown here is derived from an EMBL/GenBank/DDBJ whole genome shotgun (WGS) entry which is preliminary data.</text>
</comment>